<keyword evidence="6" id="KW-0732">Signal</keyword>
<feature type="chain" id="PRO_5014285161" evidence="6">
    <location>
        <begin position="24"/>
        <end position="415"/>
    </location>
</feature>
<keyword evidence="3 5" id="KW-1133">Transmembrane helix</keyword>
<dbReference type="Proteomes" id="UP001165740">
    <property type="component" value="Chromosome 5"/>
</dbReference>
<reference evidence="11 12" key="2">
    <citation type="submission" date="2025-04" db="UniProtKB">
        <authorList>
            <consortium name="RefSeq"/>
        </authorList>
    </citation>
    <scope>IDENTIFICATION</scope>
</reference>
<dbReference type="InterPro" id="IPR017452">
    <property type="entry name" value="GPCR_Rhodpsn_7TM"/>
</dbReference>
<dbReference type="KEGG" id="bgt:106062083"/>
<evidence type="ECO:0000259" key="7">
    <source>
        <dbReference type="PROSITE" id="PS50262"/>
    </source>
</evidence>
<feature type="transmembrane region" description="Helical" evidence="5">
    <location>
        <begin position="142"/>
        <end position="169"/>
    </location>
</feature>
<dbReference type="OMA" id="ILAWTAN"/>
<gene>
    <name evidence="8" type="primary">106062083</name>
    <name evidence="11 12" type="synonym">LOC106062083</name>
</gene>
<evidence type="ECO:0000256" key="6">
    <source>
        <dbReference type="SAM" id="SignalP"/>
    </source>
</evidence>
<name>A0A2C9LWQ2_BIOGL</name>
<feature type="transmembrane region" description="Helical" evidence="5">
    <location>
        <begin position="189"/>
        <end position="217"/>
    </location>
</feature>
<feature type="domain" description="G-protein coupled receptors family 1 profile" evidence="7">
    <location>
        <begin position="72"/>
        <end position="342"/>
    </location>
</feature>
<organism evidence="8 9">
    <name type="scientific">Biomphalaria glabrata</name>
    <name type="common">Bloodfluke planorb</name>
    <name type="synonym">Freshwater snail</name>
    <dbReference type="NCBI Taxonomy" id="6526"/>
    <lineage>
        <taxon>Eukaryota</taxon>
        <taxon>Metazoa</taxon>
        <taxon>Spiralia</taxon>
        <taxon>Lophotrochozoa</taxon>
        <taxon>Mollusca</taxon>
        <taxon>Gastropoda</taxon>
        <taxon>Heterobranchia</taxon>
        <taxon>Euthyneura</taxon>
        <taxon>Panpulmonata</taxon>
        <taxon>Hygrophila</taxon>
        <taxon>Lymnaeoidea</taxon>
        <taxon>Planorbidae</taxon>
        <taxon>Biomphalaria</taxon>
    </lineage>
</organism>
<evidence type="ECO:0000313" key="11">
    <source>
        <dbReference type="RefSeq" id="XP_055887177.1"/>
    </source>
</evidence>
<dbReference type="VEuPathDB" id="VectorBase:BGLB035845"/>
<feature type="transmembrane region" description="Helical" evidence="5">
    <location>
        <begin position="329"/>
        <end position="349"/>
    </location>
</feature>
<dbReference type="InterPro" id="IPR000276">
    <property type="entry name" value="GPCR_Rhodpsn"/>
</dbReference>
<evidence type="ECO:0000256" key="2">
    <source>
        <dbReference type="ARBA" id="ARBA00022692"/>
    </source>
</evidence>
<dbReference type="GO" id="GO:0016020">
    <property type="term" value="C:membrane"/>
    <property type="evidence" value="ECO:0007669"/>
    <property type="project" value="UniProtKB-SubCell"/>
</dbReference>
<reference evidence="8" key="1">
    <citation type="submission" date="2020-05" db="UniProtKB">
        <authorList>
            <consortium name="EnsemblMetazoa"/>
        </authorList>
    </citation>
    <scope>IDENTIFICATION</scope>
    <source>
        <strain evidence="8">BB02</strain>
    </source>
</reference>
<feature type="transmembrane region" description="Helical" evidence="5">
    <location>
        <begin position="60"/>
        <end position="82"/>
    </location>
</feature>
<evidence type="ECO:0000256" key="4">
    <source>
        <dbReference type="ARBA" id="ARBA00023136"/>
    </source>
</evidence>
<evidence type="ECO:0000313" key="8">
    <source>
        <dbReference type="EnsemblMetazoa" id="BGLB035845-PA"/>
    </source>
</evidence>
<accession>A0A2C9LWQ2</accession>
<feature type="transmembrane region" description="Helical" evidence="5">
    <location>
        <begin position="237"/>
        <end position="260"/>
    </location>
</feature>
<dbReference type="SUPFAM" id="SSF81321">
    <property type="entry name" value="Family A G protein-coupled receptor-like"/>
    <property type="match status" value="1"/>
</dbReference>
<evidence type="ECO:0000256" key="5">
    <source>
        <dbReference type="SAM" id="Phobius"/>
    </source>
</evidence>
<dbReference type="PANTHER" id="PTHR46641">
    <property type="entry name" value="FMRFAMIDE RECEPTOR-RELATED"/>
    <property type="match status" value="1"/>
</dbReference>
<evidence type="ECO:0000313" key="10">
    <source>
        <dbReference type="Proteomes" id="UP001165740"/>
    </source>
</evidence>
<dbReference type="InterPro" id="IPR052954">
    <property type="entry name" value="GPCR-Ligand_Int"/>
</dbReference>
<evidence type="ECO:0000313" key="9">
    <source>
        <dbReference type="Proteomes" id="UP000076420"/>
    </source>
</evidence>
<proteinExistence type="predicted"/>
<dbReference type="Gene3D" id="1.20.1070.10">
    <property type="entry name" value="Rhodopsin 7-helix transmembrane proteins"/>
    <property type="match status" value="1"/>
</dbReference>
<keyword evidence="10" id="KW-1185">Reference proteome</keyword>
<dbReference type="PROSITE" id="PS50262">
    <property type="entry name" value="G_PROTEIN_RECEP_F1_2"/>
    <property type="match status" value="1"/>
</dbReference>
<dbReference type="RefSeq" id="XP_055887178.1">
    <property type="nucleotide sequence ID" value="XM_056031203.1"/>
</dbReference>
<comment type="subcellular location">
    <subcellularLocation>
        <location evidence="1">Membrane</location>
    </subcellularLocation>
</comment>
<evidence type="ECO:0000313" key="12">
    <source>
        <dbReference type="RefSeq" id="XP_055887178.1"/>
    </source>
</evidence>
<dbReference type="OrthoDB" id="6136932at2759"/>
<dbReference type="GO" id="GO:0004930">
    <property type="term" value="F:G protein-coupled receptor activity"/>
    <property type="evidence" value="ECO:0007669"/>
    <property type="project" value="InterPro"/>
</dbReference>
<feature type="signal peptide" evidence="6">
    <location>
        <begin position="1"/>
        <end position="23"/>
    </location>
</feature>
<dbReference type="Pfam" id="PF00001">
    <property type="entry name" value="7tm_1"/>
    <property type="match status" value="1"/>
</dbReference>
<dbReference type="STRING" id="6526.A0A2C9LWQ2"/>
<feature type="transmembrane region" description="Helical" evidence="5">
    <location>
        <begin position="284"/>
        <end position="309"/>
    </location>
</feature>
<keyword evidence="4 5" id="KW-0472">Membrane</keyword>
<dbReference type="AlphaFoldDB" id="A0A2C9LWQ2"/>
<evidence type="ECO:0000256" key="1">
    <source>
        <dbReference type="ARBA" id="ARBA00004370"/>
    </source>
</evidence>
<dbReference type="EnsemblMetazoa" id="BGLB035845-RB">
    <property type="protein sequence ID" value="BGLB035845-PB"/>
    <property type="gene ID" value="BGLB035845"/>
</dbReference>
<dbReference type="EnsemblMetazoa" id="BGLB035845-RA">
    <property type="protein sequence ID" value="BGLB035845-PA"/>
    <property type="gene ID" value="BGLB035845"/>
</dbReference>
<keyword evidence="2 5" id="KW-0812">Transmembrane</keyword>
<dbReference type="Proteomes" id="UP000076420">
    <property type="component" value="Unassembled WGS sequence"/>
</dbReference>
<sequence>MVGQVRALNSSVLLVISMVSVDENGHVACTTNYNFTPTTPANVSSVQYEMKRSRYLVFRTAQITLCLLGLMGNGGVILAWSASRRRTPIVALMTSLAVWDLGLLTSFTYYCLRNFKWWYLRENLSLYPWSGSLYQMGYDAPMYLAILAFHSFVCTSVFTVLAISIVRYIAVVRPLVVRRICSKRRIKTLILTIMTCAILVSFVFCLKFLCLSLTSIVCSTFCVYVKQNERGFSYPGFITIGMLPWVGTIPLSALLVVQVTRIPRTRTIRRGSCPASMEYGTRRVTLYVIVMVILSTITYPVSMNIFLAMQESPDWPQSTKEALYLASDFLFIINSIAHIFLFYAGGTYFRSLMYARMTYICACFCQCSDILRHDEVRPEDDIIVVDDVRNNVSSTRDALNSERLLSGNGLEITSV</sequence>
<dbReference type="PANTHER" id="PTHR46641:SF2">
    <property type="entry name" value="FMRFAMIDE RECEPTOR"/>
    <property type="match status" value="1"/>
</dbReference>
<feature type="transmembrane region" description="Helical" evidence="5">
    <location>
        <begin position="89"/>
        <end position="110"/>
    </location>
</feature>
<dbReference type="RefSeq" id="XP_055887177.1">
    <property type="nucleotide sequence ID" value="XM_056031202.1"/>
</dbReference>
<protein>
    <submittedName>
        <fullName evidence="11 12">Uncharacterized protein LOC106062083</fullName>
    </submittedName>
</protein>
<evidence type="ECO:0000256" key="3">
    <source>
        <dbReference type="ARBA" id="ARBA00022989"/>
    </source>
</evidence>
<dbReference type="VEuPathDB" id="VectorBase:BGLAX_029561"/>